<keyword evidence="6" id="KW-1133">Transmembrane helix</keyword>
<feature type="transmembrane region" description="Helical" evidence="6">
    <location>
        <begin position="25"/>
        <end position="50"/>
    </location>
</feature>
<organism evidence="7 8">
    <name type="scientific">Durio zibethinus</name>
    <name type="common">Durian</name>
    <dbReference type="NCBI Taxonomy" id="66656"/>
    <lineage>
        <taxon>Eukaryota</taxon>
        <taxon>Viridiplantae</taxon>
        <taxon>Streptophyta</taxon>
        <taxon>Embryophyta</taxon>
        <taxon>Tracheophyta</taxon>
        <taxon>Spermatophyta</taxon>
        <taxon>Magnoliopsida</taxon>
        <taxon>eudicotyledons</taxon>
        <taxon>Gunneridae</taxon>
        <taxon>Pentapetalae</taxon>
        <taxon>rosids</taxon>
        <taxon>malvids</taxon>
        <taxon>Malvales</taxon>
        <taxon>Malvaceae</taxon>
        <taxon>Helicteroideae</taxon>
        <taxon>Durio</taxon>
    </lineage>
</organism>
<sequence>MKNVEQQPSQISTTKLFNAHIRFNYIVFCFLLIGFGLSLGLGISLSFFYFRESSLACQLDQLFVYHASDLTNPPLAPPPSISDQTKSLVENRISAFEPSPPISQQPLPSSSMTNFISKKTRDYIKEVFEPPETMHTMKDEELFWRASMVLKIQEFPFKRVPKVAFLFLTRGKVLLAPLWEKFFQGYQGLYSIYVHSDPSFNQTVLKSSVFYGRRIPSKTVRWGEMNMVEAERRLLANALLDISNERFILLSEACIPLFNFSTVYNYLIRSNKSFVESYDLRGSVGRGRYNNLMHPVVDLKQWRKGAQWFEMDRFLAIEVISDRKYFPVFRRYCYGKCYGDEHYLPTFVNMKFPERNSNRTLTYVDWSKGGPHPFVFLREDVTKEFLEKLRNSTRCDYNGRETFICYLFARKFSPNALDRLLRFASIVMNF</sequence>
<name>A0A6P5ZQR5_DURZI</name>
<keyword evidence="6" id="KW-0812">Transmembrane</keyword>
<evidence type="ECO:0000256" key="2">
    <source>
        <dbReference type="ARBA" id="ARBA00022676"/>
    </source>
</evidence>
<comment type="subcellular location">
    <subcellularLocation>
        <location evidence="1">Membrane</location>
        <topology evidence="1">Single-pass type II membrane protein</topology>
    </subcellularLocation>
</comment>
<dbReference type="Pfam" id="PF02485">
    <property type="entry name" value="Branch"/>
    <property type="match status" value="1"/>
</dbReference>
<dbReference type="InterPro" id="IPR044174">
    <property type="entry name" value="BC10-like"/>
</dbReference>
<dbReference type="PANTHER" id="PTHR31042">
    <property type="entry name" value="CORE-2/I-BRANCHING BETA-1,6-N-ACETYLGLUCOSAMINYLTRANSFERASE FAMILY PROTEIN-RELATED"/>
    <property type="match status" value="1"/>
</dbReference>
<keyword evidence="4 6" id="KW-0472">Membrane</keyword>
<keyword evidence="2" id="KW-0328">Glycosyltransferase</keyword>
<evidence type="ECO:0000256" key="3">
    <source>
        <dbReference type="ARBA" id="ARBA00022679"/>
    </source>
</evidence>
<dbReference type="KEGG" id="dzi:111303117"/>
<evidence type="ECO:0000256" key="6">
    <source>
        <dbReference type="SAM" id="Phobius"/>
    </source>
</evidence>
<dbReference type="AlphaFoldDB" id="A0A6P5ZQR5"/>
<dbReference type="InterPro" id="IPR003406">
    <property type="entry name" value="Glyco_trans_14"/>
</dbReference>
<keyword evidence="3" id="KW-0808">Transferase</keyword>
<accession>A0A6P5ZQR5</accession>
<protein>
    <submittedName>
        <fullName evidence="8">Uncharacterized protein LOC111303117</fullName>
    </submittedName>
</protein>
<evidence type="ECO:0000313" key="8">
    <source>
        <dbReference type="RefSeq" id="XP_022754897.1"/>
    </source>
</evidence>
<reference evidence="8" key="1">
    <citation type="submission" date="2025-08" db="UniProtKB">
        <authorList>
            <consortium name="RefSeq"/>
        </authorList>
    </citation>
    <scope>IDENTIFICATION</scope>
    <source>
        <tissue evidence="8">Fruit stalk</tissue>
    </source>
</reference>
<gene>
    <name evidence="8" type="primary">LOC111303117</name>
</gene>
<evidence type="ECO:0000256" key="4">
    <source>
        <dbReference type="ARBA" id="ARBA00023136"/>
    </source>
</evidence>
<dbReference type="RefSeq" id="XP_022754897.1">
    <property type="nucleotide sequence ID" value="XM_022899162.1"/>
</dbReference>
<keyword evidence="5" id="KW-0325">Glycoprotein</keyword>
<keyword evidence="7" id="KW-1185">Reference proteome</keyword>
<evidence type="ECO:0000256" key="1">
    <source>
        <dbReference type="ARBA" id="ARBA00004606"/>
    </source>
</evidence>
<dbReference type="OrthoDB" id="191334at2759"/>
<evidence type="ECO:0000256" key="5">
    <source>
        <dbReference type="ARBA" id="ARBA00023180"/>
    </source>
</evidence>
<dbReference type="GeneID" id="111303117"/>
<dbReference type="GO" id="GO:0016020">
    <property type="term" value="C:membrane"/>
    <property type="evidence" value="ECO:0007669"/>
    <property type="project" value="UniProtKB-SubCell"/>
</dbReference>
<dbReference type="GO" id="GO:0016757">
    <property type="term" value="F:glycosyltransferase activity"/>
    <property type="evidence" value="ECO:0007669"/>
    <property type="project" value="UniProtKB-KW"/>
</dbReference>
<dbReference type="Proteomes" id="UP000515121">
    <property type="component" value="Unplaced"/>
</dbReference>
<proteinExistence type="predicted"/>
<evidence type="ECO:0000313" key="7">
    <source>
        <dbReference type="Proteomes" id="UP000515121"/>
    </source>
</evidence>
<dbReference type="PANTHER" id="PTHR31042:SF135">
    <property type="entry name" value="BETA-1,6-N-ACETYLGLUCOSAMINYLTRANSFERASE FAMILY PROTEIN, PUTATIVE-RELATED"/>
    <property type="match status" value="1"/>
</dbReference>